<evidence type="ECO:0000313" key="2">
    <source>
        <dbReference type="EMBL" id="KAL3623667.1"/>
    </source>
</evidence>
<feature type="transmembrane region" description="Helical" evidence="1">
    <location>
        <begin position="6"/>
        <end position="29"/>
    </location>
</feature>
<accession>A0ABD3C286</accession>
<dbReference type="PANTHER" id="PTHR35697:SF1">
    <property type="entry name" value="PROTEIN TRACHEARY ELEMENT DIFFERENTIATION-RELATED 7"/>
    <property type="match status" value="1"/>
</dbReference>
<keyword evidence="1" id="KW-1133">Transmembrane helix</keyword>
<proteinExistence type="predicted"/>
<keyword evidence="3" id="KW-1185">Reference proteome</keyword>
<dbReference type="AlphaFoldDB" id="A0ABD3C286"/>
<gene>
    <name evidence="2" type="ORF">CASFOL_032483</name>
</gene>
<dbReference type="EMBL" id="JAVIJP010000054">
    <property type="protein sequence ID" value="KAL3623667.1"/>
    <property type="molecule type" value="Genomic_DNA"/>
</dbReference>
<sequence>MAVVFIVFISLSCFLFIGLCLFAISWFLIKTRKNKSKQDIEMIRGDEHFKAKEDIVKGPFGSQAVTITIEDDKRFEGEIKKKDKKSSSIDIINGASSSKH</sequence>
<dbReference type="Proteomes" id="UP001632038">
    <property type="component" value="Unassembled WGS sequence"/>
</dbReference>
<evidence type="ECO:0000256" key="1">
    <source>
        <dbReference type="SAM" id="Phobius"/>
    </source>
</evidence>
<keyword evidence="1" id="KW-0472">Membrane</keyword>
<name>A0ABD3C286_9LAMI</name>
<keyword evidence="1" id="KW-0812">Transmembrane</keyword>
<reference evidence="3" key="1">
    <citation type="journal article" date="2024" name="IScience">
        <title>Strigolactones Initiate the Formation of Haustorium-like Structures in Castilleja.</title>
        <authorList>
            <person name="Buerger M."/>
            <person name="Peterson D."/>
            <person name="Chory J."/>
        </authorList>
    </citation>
    <scope>NUCLEOTIDE SEQUENCE [LARGE SCALE GENOMIC DNA]</scope>
</reference>
<dbReference type="PANTHER" id="PTHR35697">
    <property type="entry name" value="OS08G0108300 PROTEIN"/>
    <property type="match status" value="1"/>
</dbReference>
<comment type="caution">
    <text evidence="2">The sequence shown here is derived from an EMBL/GenBank/DDBJ whole genome shotgun (WGS) entry which is preliminary data.</text>
</comment>
<dbReference type="InterPro" id="IPR044950">
    <property type="entry name" value="TED6/7"/>
</dbReference>
<evidence type="ECO:0000313" key="3">
    <source>
        <dbReference type="Proteomes" id="UP001632038"/>
    </source>
</evidence>
<protein>
    <submittedName>
        <fullName evidence="2">Uncharacterized protein</fullName>
    </submittedName>
</protein>
<organism evidence="2 3">
    <name type="scientific">Castilleja foliolosa</name>
    <dbReference type="NCBI Taxonomy" id="1961234"/>
    <lineage>
        <taxon>Eukaryota</taxon>
        <taxon>Viridiplantae</taxon>
        <taxon>Streptophyta</taxon>
        <taxon>Embryophyta</taxon>
        <taxon>Tracheophyta</taxon>
        <taxon>Spermatophyta</taxon>
        <taxon>Magnoliopsida</taxon>
        <taxon>eudicotyledons</taxon>
        <taxon>Gunneridae</taxon>
        <taxon>Pentapetalae</taxon>
        <taxon>asterids</taxon>
        <taxon>lamiids</taxon>
        <taxon>Lamiales</taxon>
        <taxon>Orobanchaceae</taxon>
        <taxon>Pedicularideae</taxon>
        <taxon>Castillejinae</taxon>
        <taxon>Castilleja</taxon>
    </lineage>
</organism>